<feature type="region of interest" description="Disordered" evidence="1">
    <location>
        <begin position="260"/>
        <end position="292"/>
    </location>
</feature>
<dbReference type="InterPro" id="IPR003323">
    <property type="entry name" value="OTU_dom"/>
</dbReference>
<evidence type="ECO:0000313" key="3">
    <source>
        <dbReference type="EMBL" id="EGG07536.1"/>
    </source>
</evidence>
<proteinExistence type="predicted"/>
<reference evidence="4" key="1">
    <citation type="journal article" date="2011" name="Proc. Natl. Acad. Sci. U.S.A.">
        <title>Obligate biotrophy features unraveled by the genomic analysis of rust fungi.</title>
        <authorList>
            <person name="Duplessis S."/>
            <person name="Cuomo C.A."/>
            <person name="Lin Y.-C."/>
            <person name="Aerts A."/>
            <person name="Tisserant E."/>
            <person name="Veneault-Fourrey C."/>
            <person name="Joly D.L."/>
            <person name="Hacquard S."/>
            <person name="Amselem J."/>
            <person name="Cantarel B.L."/>
            <person name="Chiu R."/>
            <person name="Coutinho P.M."/>
            <person name="Feau N."/>
            <person name="Field M."/>
            <person name="Frey P."/>
            <person name="Gelhaye E."/>
            <person name="Goldberg J."/>
            <person name="Grabherr M.G."/>
            <person name="Kodira C.D."/>
            <person name="Kohler A."/>
            <person name="Kuees U."/>
            <person name="Lindquist E.A."/>
            <person name="Lucas S.M."/>
            <person name="Mago R."/>
            <person name="Mauceli E."/>
            <person name="Morin E."/>
            <person name="Murat C."/>
            <person name="Pangilinan J.L."/>
            <person name="Park R."/>
            <person name="Pearson M."/>
            <person name="Quesneville H."/>
            <person name="Rouhier N."/>
            <person name="Sakthikumar S."/>
            <person name="Salamov A.A."/>
            <person name="Schmutz J."/>
            <person name="Selles B."/>
            <person name="Shapiro H."/>
            <person name="Tanguay P."/>
            <person name="Tuskan G.A."/>
            <person name="Henrissat B."/>
            <person name="Van de Peer Y."/>
            <person name="Rouze P."/>
            <person name="Ellis J.G."/>
            <person name="Dodds P.N."/>
            <person name="Schein J.E."/>
            <person name="Zhong S."/>
            <person name="Hamelin R.C."/>
            <person name="Grigoriev I.V."/>
            <person name="Szabo L.J."/>
            <person name="Martin F."/>
        </authorList>
    </citation>
    <scope>NUCLEOTIDE SEQUENCE [LARGE SCALE GENOMIC DNA]</scope>
    <source>
        <strain evidence="4">98AG31 / pathotype 3-4-7</strain>
    </source>
</reference>
<dbReference type="OrthoDB" id="2379842at2759"/>
<feature type="compositionally biased region" description="Basic and acidic residues" evidence="1">
    <location>
        <begin position="88"/>
        <end position="97"/>
    </location>
</feature>
<dbReference type="VEuPathDB" id="FungiDB:MELLADRAFT_105774"/>
<evidence type="ECO:0000313" key="4">
    <source>
        <dbReference type="Proteomes" id="UP000001072"/>
    </source>
</evidence>
<feature type="region of interest" description="Disordered" evidence="1">
    <location>
        <begin position="85"/>
        <end position="105"/>
    </location>
</feature>
<sequence length="1100" mass="121924">MDAYVAAFPATDHGYRMRIGNSQHKSSAVSHYECYQSGYPSGKPSLVGTTKSARIGYPDVKPRKKPKDPKDLPILAPGVSLDDEDSLDGVHDNHNTLENDSSTSIQQACPDNSYNHLHMAKSLLVTPPPQPNYAIKTELKSLQMIDTTISQLRAKLCAIASDRRHDVLMKIQTIIGNERIIADEGKLPISFLPKAPKAPAPRISQQGPDPLRLIARPGPAGTALSKKSIVDRLIEEFCGASELTTSTFNFEDLILSQPTLEPPQQIDTKNPTLTDVPSSTTSLDTQSKGKTAEPIELQPVNTKTNPSAVLPHKPVTLTLAPSHQVGITPITLTQTSPSSIASRPVTRKRTREADLLQRPTLINPNLPALLKKYQIHQWLEPFVINAREVKGDGHCGFRAIAISIGESQDEWLSVRQRMADTVTNTVDDRPLPENRGAAMARLLTSKPNVVNEQQHWLGMPSWGGIIANTFNRPVLYYKPGAYSQMVFPYSTPYNLNPPIVLAWANQHFVSLLLDFTRPNFPAPRVCATWRRFHKTEASSWLDAWQHSIESHAQYMKILSFSDLSNVLSNVQSSNALFAKLLCFLRAAVTVIWKLTQLNFIKSGIKLIELTCHEATGLLVSSGFTIYVPFGNINIPIGQDNKQADTPFPRSIMTSCRIIRGVNERSRQPKPCTPLQQQLAKHRKRDLEHAEASNAAMLRRLKQENQPRPLLDDMVAENIPAADEALDEPGDAEDNLDLNRFLPGEAHENVGGDADDPMSAALQRETHLADQLAHEKKWTWQYAIMLPTFLRTRLKTSNWGNPLNWNANLRPPCNCTMKTERDVDLVDLLCELGGLDALTQTGTNNGLPRCVPLAAAHCVLAASDGASPLSQNPAHTAEYFQTQWDRQRALQLKAISVKSKEKRERLGVLLTLEEDLLEARQGFLQKLTDINAANAPIRTAEQRHELLDLPASLVALETKVQELADELGNAELLTARQGTTNRVKAILSVQVALGFLYEAAVDAIQQKADAARKTGGVRLAEWNSVHSGLAKRTCRLWALWDRGLMEVVESTADFVKGRAEDDNTLHQEWADEEANDIGNMELEDGIDGHEEKVVKHRECSS</sequence>
<name>F4RJA2_MELLP</name>
<dbReference type="GeneID" id="18922715"/>
<feature type="domain" description="OTU" evidence="2">
    <location>
        <begin position="384"/>
        <end position="514"/>
    </location>
</feature>
<dbReference type="EMBL" id="GL883104">
    <property type="protein sequence ID" value="EGG07536.1"/>
    <property type="molecule type" value="Genomic_DNA"/>
</dbReference>
<dbReference type="PANTHER" id="PTHR33096">
    <property type="entry name" value="CXC2 DOMAIN-CONTAINING PROTEIN"/>
    <property type="match status" value="1"/>
</dbReference>
<dbReference type="PANTHER" id="PTHR33096:SF1">
    <property type="entry name" value="CXC1-LIKE CYSTEINE CLUSTER ASSOCIATED WITH KDZ TRANSPOSASES DOMAIN-CONTAINING PROTEIN"/>
    <property type="match status" value="1"/>
</dbReference>
<accession>F4RJA2</accession>
<dbReference type="InParanoid" id="F4RJA2"/>
<feature type="compositionally biased region" description="Polar residues" evidence="1">
    <location>
        <begin position="265"/>
        <end position="289"/>
    </location>
</feature>
<dbReference type="InterPro" id="IPR038765">
    <property type="entry name" value="Papain-like_cys_pep_sf"/>
</dbReference>
<evidence type="ECO:0000259" key="2">
    <source>
        <dbReference type="PROSITE" id="PS50802"/>
    </source>
</evidence>
<dbReference type="AlphaFoldDB" id="F4RJA2"/>
<dbReference type="CDD" id="cd22744">
    <property type="entry name" value="OTU"/>
    <property type="match status" value="1"/>
</dbReference>
<dbReference type="HOGENOM" id="CLU_283287_0_0_1"/>
<keyword evidence="4" id="KW-1185">Reference proteome</keyword>
<dbReference type="Gene3D" id="3.90.70.80">
    <property type="match status" value="1"/>
</dbReference>
<dbReference type="PROSITE" id="PS50802">
    <property type="entry name" value="OTU"/>
    <property type="match status" value="1"/>
</dbReference>
<dbReference type="KEGG" id="mlr:MELLADRAFT_105774"/>
<gene>
    <name evidence="3" type="ORF">MELLADRAFT_105774</name>
</gene>
<dbReference type="SUPFAM" id="SSF54001">
    <property type="entry name" value="Cysteine proteinases"/>
    <property type="match status" value="1"/>
</dbReference>
<evidence type="ECO:0000256" key="1">
    <source>
        <dbReference type="SAM" id="MobiDB-lite"/>
    </source>
</evidence>
<organism evidence="4">
    <name type="scientific">Melampsora larici-populina (strain 98AG31 / pathotype 3-4-7)</name>
    <name type="common">Poplar leaf rust fungus</name>
    <dbReference type="NCBI Taxonomy" id="747676"/>
    <lineage>
        <taxon>Eukaryota</taxon>
        <taxon>Fungi</taxon>
        <taxon>Dikarya</taxon>
        <taxon>Basidiomycota</taxon>
        <taxon>Pucciniomycotina</taxon>
        <taxon>Pucciniomycetes</taxon>
        <taxon>Pucciniales</taxon>
        <taxon>Melampsoraceae</taxon>
        <taxon>Melampsora</taxon>
    </lineage>
</organism>
<dbReference type="RefSeq" id="XP_007409443.1">
    <property type="nucleotide sequence ID" value="XM_007409381.1"/>
</dbReference>
<protein>
    <recommendedName>
        <fullName evidence="2">OTU domain-containing protein</fullName>
    </recommendedName>
</protein>
<dbReference type="Proteomes" id="UP000001072">
    <property type="component" value="Unassembled WGS sequence"/>
</dbReference>